<proteinExistence type="predicted"/>
<dbReference type="Proteomes" id="UP000599578">
    <property type="component" value="Unassembled WGS sequence"/>
</dbReference>
<dbReference type="InterPro" id="IPR010918">
    <property type="entry name" value="PurM-like_C_dom"/>
</dbReference>
<dbReference type="Gene3D" id="3.90.650.10">
    <property type="entry name" value="PurM-like C-terminal domain"/>
    <property type="match status" value="1"/>
</dbReference>
<dbReference type="CDD" id="cd02192">
    <property type="entry name" value="PurM-like3"/>
    <property type="match status" value="1"/>
</dbReference>
<keyword evidence="1" id="KW-0784">Thiamine biosynthesis</keyword>
<evidence type="ECO:0000259" key="2">
    <source>
        <dbReference type="Pfam" id="PF00586"/>
    </source>
</evidence>
<dbReference type="RefSeq" id="WP_188861769.1">
    <property type="nucleotide sequence ID" value="NZ_BMLT01000009.1"/>
</dbReference>
<accession>A0A917ZKB6</accession>
<dbReference type="InterPro" id="IPR016188">
    <property type="entry name" value="PurM-like_N"/>
</dbReference>
<dbReference type="InterPro" id="IPR011413">
    <property type="entry name" value="UCP036540_AIR"/>
</dbReference>
<name>A0A917ZKB6_9GAMM</name>
<evidence type="ECO:0000313" key="5">
    <source>
        <dbReference type="Proteomes" id="UP000599578"/>
    </source>
</evidence>
<keyword evidence="5" id="KW-1185">Reference proteome</keyword>
<dbReference type="AlphaFoldDB" id="A0A917ZKB6"/>
<dbReference type="PANTHER" id="PTHR30270:SF0">
    <property type="entry name" value="THIAMINE-MONOPHOSPHATE KINASE"/>
    <property type="match status" value="1"/>
</dbReference>
<evidence type="ECO:0000259" key="3">
    <source>
        <dbReference type="Pfam" id="PF02769"/>
    </source>
</evidence>
<feature type="domain" description="PurM-like C-terminal" evidence="3">
    <location>
        <begin position="194"/>
        <end position="293"/>
    </location>
</feature>
<dbReference type="SUPFAM" id="SSF55326">
    <property type="entry name" value="PurM N-terminal domain-like"/>
    <property type="match status" value="1"/>
</dbReference>
<evidence type="ECO:0000256" key="1">
    <source>
        <dbReference type="ARBA" id="ARBA00022977"/>
    </source>
</evidence>
<protein>
    <submittedName>
        <fullName evidence="4">Methanogenesis marker 2 protein</fullName>
    </submittedName>
</protein>
<dbReference type="SUPFAM" id="SSF56042">
    <property type="entry name" value="PurM C-terminal domain-like"/>
    <property type="match status" value="1"/>
</dbReference>
<dbReference type="PIRSF" id="PIRSF036540">
    <property type="entry name" value="UCP036540_AIR"/>
    <property type="match status" value="1"/>
</dbReference>
<dbReference type="InterPro" id="IPR006283">
    <property type="entry name" value="ThiL-like"/>
</dbReference>
<dbReference type="InterPro" id="IPR024030">
    <property type="entry name" value="AIR_synthase-rel_sll0787"/>
</dbReference>
<feature type="domain" description="PurM-like N-terminal" evidence="2">
    <location>
        <begin position="41"/>
        <end position="146"/>
    </location>
</feature>
<dbReference type="InterPro" id="IPR036921">
    <property type="entry name" value="PurM-like_N_sf"/>
</dbReference>
<dbReference type="Pfam" id="PF00586">
    <property type="entry name" value="AIRS"/>
    <property type="match status" value="1"/>
</dbReference>
<sequence length="329" mass="35490">MMELATILSQVSQYAGIAQKEDIVLLAPNLPALPEGWHPNGDDAAAIPQADGYSLLAMEGFLNAFVAQDPWFAGWCGVMVNISDIAAMGGHPRAVVNALWNHDLENARQIFDGMSAAAKTFGVPIIGGHTNLRANQPQLAVSILGHAKRLLSAFAARPGQLLVAAIDHRGAFRKPYLNWNAATDAPAERLRGDIALLPAIAERELAFAAKDISQAGLLGTALMLLESSGVGARIDLDALPKPATVNWSDWLCAFPSFGYLLTTDSARLPELLELFHHREISAAAIGEITANQQLWVAKALERQLFRDLRNTPLTGFSPHPRAPQHAMEH</sequence>
<comment type="caution">
    <text evidence="4">The sequence shown here is derived from an EMBL/GenBank/DDBJ whole genome shotgun (WGS) entry which is preliminary data.</text>
</comment>
<evidence type="ECO:0000313" key="4">
    <source>
        <dbReference type="EMBL" id="GGO85334.1"/>
    </source>
</evidence>
<dbReference type="GO" id="GO:0009030">
    <property type="term" value="F:thiamine-phosphate kinase activity"/>
    <property type="evidence" value="ECO:0007669"/>
    <property type="project" value="InterPro"/>
</dbReference>
<dbReference type="Pfam" id="PF02769">
    <property type="entry name" value="AIRS_C"/>
    <property type="match status" value="1"/>
</dbReference>
<gene>
    <name evidence="4" type="ORF">GCM10011348_33620</name>
</gene>
<dbReference type="InterPro" id="IPR036676">
    <property type="entry name" value="PurM-like_C_sf"/>
</dbReference>
<dbReference type="PANTHER" id="PTHR30270">
    <property type="entry name" value="THIAMINE-MONOPHOSPHATE KINASE"/>
    <property type="match status" value="1"/>
</dbReference>
<dbReference type="EMBL" id="BMLT01000009">
    <property type="protein sequence ID" value="GGO85334.1"/>
    <property type="molecule type" value="Genomic_DNA"/>
</dbReference>
<organism evidence="4 5">
    <name type="scientific">Marinobacterium nitratireducens</name>
    <dbReference type="NCBI Taxonomy" id="518897"/>
    <lineage>
        <taxon>Bacteria</taxon>
        <taxon>Pseudomonadati</taxon>
        <taxon>Pseudomonadota</taxon>
        <taxon>Gammaproteobacteria</taxon>
        <taxon>Oceanospirillales</taxon>
        <taxon>Oceanospirillaceae</taxon>
        <taxon>Marinobacterium</taxon>
    </lineage>
</organism>
<dbReference type="GO" id="GO:0009228">
    <property type="term" value="P:thiamine biosynthetic process"/>
    <property type="evidence" value="ECO:0007669"/>
    <property type="project" value="UniProtKB-KW"/>
</dbReference>
<dbReference type="Gene3D" id="3.30.1330.10">
    <property type="entry name" value="PurM-like, N-terminal domain"/>
    <property type="match status" value="1"/>
</dbReference>
<reference evidence="4 5" key="1">
    <citation type="journal article" date="2014" name="Int. J. Syst. Evol. Microbiol.">
        <title>Complete genome sequence of Corynebacterium casei LMG S-19264T (=DSM 44701T), isolated from a smear-ripened cheese.</title>
        <authorList>
            <consortium name="US DOE Joint Genome Institute (JGI-PGF)"/>
            <person name="Walter F."/>
            <person name="Albersmeier A."/>
            <person name="Kalinowski J."/>
            <person name="Ruckert C."/>
        </authorList>
    </citation>
    <scope>NUCLEOTIDE SEQUENCE [LARGE SCALE GENOMIC DNA]</scope>
    <source>
        <strain evidence="4 5">CGMCC 1.7286</strain>
    </source>
</reference>
<dbReference type="NCBIfam" id="TIGR04049">
    <property type="entry name" value="AIR_rel_sll0787"/>
    <property type="match status" value="1"/>
</dbReference>